<proteinExistence type="predicted"/>
<organism evidence="1 2">
    <name type="scientific">Aspergillus brunneoviolaceus CBS 621.78</name>
    <dbReference type="NCBI Taxonomy" id="1450534"/>
    <lineage>
        <taxon>Eukaryota</taxon>
        <taxon>Fungi</taxon>
        <taxon>Dikarya</taxon>
        <taxon>Ascomycota</taxon>
        <taxon>Pezizomycotina</taxon>
        <taxon>Eurotiomycetes</taxon>
        <taxon>Eurotiomycetidae</taxon>
        <taxon>Eurotiales</taxon>
        <taxon>Aspergillaceae</taxon>
        <taxon>Aspergillus</taxon>
        <taxon>Aspergillus subgen. Circumdati</taxon>
    </lineage>
</organism>
<gene>
    <name evidence="1" type="ORF">BO95DRAFT_483104</name>
</gene>
<protein>
    <submittedName>
        <fullName evidence="1">KR-domain-containing protein</fullName>
    </submittedName>
</protein>
<reference evidence="1" key="1">
    <citation type="submission" date="2018-02" db="EMBL/GenBank/DDBJ databases">
        <title>The genomes of Aspergillus section Nigri reveals drivers in fungal speciation.</title>
        <authorList>
            <consortium name="DOE Joint Genome Institute"/>
            <person name="Vesth T.C."/>
            <person name="Nybo J."/>
            <person name="Theobald S."/>
            <person name="Brandl J."/>
            <person name="Frisvad J.C."/>
            <person name="Nielsen K.F."/>
            <person name="Lyhne E.K."/>
            <person name="Kogle M.E."/>
            <person name="Kuo A."/>
            <person name="Riley R."/>
            <person name="Clum A."/>
            <person name="Nolan M."/>
            <person name="Lipzen A."/>
            <person name="Salamov A."/>
            <person name="Henrissat B."/>
            <person name="Wiebenga A."/>
            <person name="De vries R.P."/>
            <person name="Grigoriev I.V."/>
            <person name="Mortensen U.H."/>
            <person name="Andersen M.R."/>
            <person name="Baker S.E."/>
        </authorList>
    </citation>
    <scope>NUCLEOTIDE SEQUENCE</scope>
    <source>
        <strain evidence="1">CBS 621.78</strain>
    </source>
</reference>
<evidence type="ECO:0000313" key="1">
    <source>
        <dbReference type="EMBL" id="RAH44629.1"/>
    </source>
</evidence>
<evidence type="ECO:0000313" key="2">
    <source>
        <dbReference type="Proteomes" id="UP000249057"/>
    </source>
</evidence>
<accession>A0ACD1G650</accession>
<name>A0ACD1G650_9EURO</name>
<dbReference type="EMBL" id="KZ825352">
    <property type="protein sequence ID" value="RAH44629.1"/>
    <property type="molecule type" value="Genomic_DNA"/>
</dbReference>
<sequence>MSRFDPFTLIDLCYRMVDNHALEATLFIPTNLLSRSRFDKNKNNKNKNTNNNNNNRRRCPVLIQFHGGSFLMGHRRYEPWFAQWFLDLARTHEMIIIRPDYRLLPESSVTDILEDIDHFWRWMQQDLSSLMADEYTKSGLFPDLSRVLCCGESSGGCLAVYSALELGSILSTEDKSEGTKISIRANVHGNEASTAQTGGGRDQETIRGILRASASNADGRTPGFSAPSAAAHEAAIREAYSVAGLDFSQTAMVEAHGTGTATGDPIEANAIAKCFGGAGVYLGAVRDFIRNSNSECDLLKTDPGAVISLEHKTIIPNIKFHTPNSAIPWEEAKLVVPVKPCPWPKDRAERNSVNSFGIAAVRAYAGTLPELDPDGICVHGAGSAMIVLIRAEYSQPICTALQIALVDLLAFWGVRPSAVIGHSSGEIAASYASGALTKSEAMTIAFYRGHVCKDAPQKGGMAAVGLGKTQVAQFLLPGVSIACENSPSGVTLAGDIDILDKDVLMAMGVVDGGLPNIALGKEGAGYVTKVGAVVSHLQIGDRVLYLNNTTSSLATETQTLGRITARIPDTLSFEDAATMPAVYVTVLIALVDKARLENGQSILIHAAAGGIGTAAITVARWLGLEIYCTVGSEPKAAFLVREHGIPRDRIFHSRNASFQDDIMVATNGIGVDCVLKSLSGELLHASWECVAACGCMVEIGKRDMLGRGQLALDRFEDNRAYIGIDLALSVVAAPAQVSRQMKRMLDLYADGHIRPIHPVTFYDAHDVQEALRYMQTGSHIGKVVIRTSENTNRALQWRPETPKPSFRQDRAYLLVGGMGGLGKAIATWMVTHGAKHLIFLSRSVGASEDDQAFIHELRLRGCAVQAVAGDVANFDTVQNVIDQALVPIAGVMQMAMVLCDVGILDMTVDDYRTPLRLKVEDTWSLHRALGPSNADLDFFVLFSSVGCQVGYWGQANYAAANTFLDAFVQYRHAQGLPASRQDIGAINDVGFISHNPAVGSAMEAGSARLFTEQDFLDTLQLTIARSSARPPCDGRPPGTAAGLGRVFHNPSQESQVMESRLPITHPDNHIIWKRDPRMAIYRNIETVAAQGEDATGGGGSSSSSRSMLKSFIAEVSTDPARLQQPAAAEFLAGELRDRVADFLMRKAEDGAEPLNLGMSLTEVGVDSLVAIELRNWWKQNLAVGVTALELEEWGQYIGVEGVGGEEAAGEGVWQWAKIRDACQGIIEVRQFQRTGLCLEFPPMNLIYLCIYAIPIRAPTIFCPIS</sequence>
<keyword evidence="2" id="KW-1185">Reference proteome</keyword>
<dbReference type="Proteomes" id="UP000249057">
    <property type="component" value="Unassembled WGS sequence"/>
</dbReference>